<evidence type="ECO:0000259" key="8">
    <source>
        <dbReference type="Pfam" id="PF00892"/>
    </source>
</evidence>
<dbReference type="InterPro" id="IPR051258">
    <property type="entry name" value="Diverse_Substrate_Transporter"/>
</dbReference>
<keyword evidence="4 7" id="KW-0812">Transmembrane</keyword>
<evidence type="ECO:0000256" key="3">
    <source>
        <dbReference type="ARBA" id="ARBA00022475"/>
    </source>
</evidence>
<dbReference type="Gene3D" id="1.10.3730.20">
    <property type="match status" value="1"/>
</dbReference>
<feature type="transmembrane region" description="Helical" evidence="7">
    <location>
        <begin position="94"/>
        <end position="113"/>
    </location>
</feature>
<dbReference type="Pfam" id="PF00892">
    <property type="entry name" value="EamA"/>
    <property type="match status" value="1"/>
</dbReference>
<gene>
    <name evidence="9" type="ORF">HD599_000095</name>
</gene>
<feature type="transmembrane region" description="Helical" evidence="7">
    <location>
        <begin position="120"/>
        <end position="139"/>
    </location>
</feature>
<keyword evidence="5 7" id="KW-1133">Transmembrane helix</keyword>
<protein>
    <submittedName>
        <fullName evidence="9">Inner membrane transporter RhtA</fullName>
    </submittedName>
</protein>
<dbReference type="PANTHER" id="PTHR42920:SF5">
    <property type="entry name" value="EAMA DOMAIN-CONTAINING PROTEIN"/>
    <property type="match status" value="1"/>
</dbReference>
<feature type="transmembrane region" description="Helical" evidence="7">
    <location>
        <begin position="204"/>
        <end position="223"/>
    </location>
</feature>
<accession>A0A841AIF5</accession>
<proteinExistence type="inferred from homology"/>
<keyword evidence="6 7" id="KW-0472">Membrane</keyword>
<evidence type="ECO:0000313" key="9">
    <source>
        <dbReference type="EMBL" id="MBB5841772.1"/>
    </source>
</evidence>
<keyword evidence="3" id="KW-1003">Cell membrane</keyword>
<evidence type="ECO:0000256" key="5">
    <source>
        <dbReference type="ARBA" id="ARBA00022989"/>
    </source>
</evidence>
<evidence type="ECO:0000256" key="1">
    <source>
        <dbReference type="ARBA" id="ARBA00004651"/>
    </source>
</evidence>
<dbReference type="SUPFAM" id="SSF103481">
    <property type="entry name" value="Multidrug resistance efflux transporter EmrE"/>
    <property type="match status" value="2"/>
</dbReference>
<feature type="transmembrane region" description="Helical" evidence="7">
    <location>
        <begin position="145"/>
        <end position="165"/>
    </location>
</feature>
<evidence type="ECO:0000256" key="6">
    <source>
        <dbReference type="ARBA" id="ARBA00023136"/>
    </source>
</evidence>
<dbReference type="GO" id="GO:0005886">
    <property type="term" value="C:plasma membrane"/>
    <property type="evidence" value="ECO:0007669"/>
    <property type="project" value="UniProtKB-SubCell"/>
</dbReference>
<evidence type="ECO:0000256" key="4">
    <source>
        <dbReference type="ARBA" id="ARBA00022692"/>
    </source>
</evidence>
<feature type="transmembrane region" description="Helical" evidence="7">
    <location>
        <begin position="261"/>
        <end position="278"/>
    </location>
</feature>
<comment type="caution">
    <text evidence="9">The sequence shown here is derived from an EMBL/GenBank/DDBJ whole genome shotgun (WGS) entry which is preliminary data.</text>
</comment>
<dbReference type="EMBL" id="JACHMJ010000001">
    <property type="protein sequence ID" value="MBB5841772.1"/>
    <property type="molecule type" value="Genomic_DNA"/>
</dbReference>
<dbReference type="RefSeq" id="WP_184232632.1">
    <property type="nucleotide sequence ID" value="NZ_JACHMJ010000001.1"/>
</dbReference>
<comment type="subcellular location">
    <subcellularLocation>
        <location evidence="1">Cell membrane</location>
        <topology evidence="1">Multi-pass membrane protein</topology>
    </subcellularLocation>
</comment>
<reference evidence="9 10" key="1">
    <citation type="submission" date="2020-08" db="EMBL/GenBank/DDBJ databases">
        <title>Sequencing the genomes of 1000 actinobacteria strains.</title>
        <authorList>
            <person name="Klenk H.-P."/>
        </authorList>
    </citation>
    <scope>NUCLEOTIDE SEQUENCE [LARGE SCALE GENOMIC DNA]</scope>
    <source>
        <strain evidence="9 10">DSM 105784</strain>
    </source>
</reference>
<keyword evidence="10" id="KW-1185">Reference proteome</keyword>
<dbReference type="InterPro" id="IPR037185">
    <property type="entry name" value="EmrE-like"/>
</dbReference>
<dbReference type="PANTHER" id="PTHR42920">
    <property type="entry name" value="OS03G0707200 PROTEIN-RELATED"/>
    <property type="match status" value="1"/>
</dbReference>
<feature type="transmembrane region" description="Helical" evidence="7">
    <location>
        <begin position="69"/>
        <end position="88"/>
    </location>
</feature>
<evidence type="ECO:0000256" key="2">
    <source>
        <dbReference type="ARBA" id="ARBA00007362"/>
    </source>
</evidence>
<dbReference type="InterPro" id="IPR000620">
    <property type="entry name" value="EamA_dom"/>
</dbReference>
<comment type="similarity">
    <text evidence="2">Belongs to the EamA transporter family.</text>
</comment>
<evidence type="ECO:0000313" key="10">
    <source>
        <dbReference type="Proteomes" id="UP000536685"/>
    </source>
</evidence>
<feature type="transmembrane region" description="Helical" evidence="7">
    <location>
        <begin position="235"/>
        <end position="255"/>
    </location>
</feature>
<feature type="domain" description="EamA" evidence="8">
    <location>
        <begin position="146"/>
        <end position="276"/>
    </location>
</feature>
<name>A0A841AIF5_9MICO</name>
<dbReference type="Proteomes" id="UP000536685">
    <property type="component" value="Unassembled WGS sequence"/>
</dbReference>
<sequence length="292" mass="29541">MAPAPRSAPIGAVGLVIAGLSLQEVGASFAVHLFDDVGAVGTVSLRLGFSAIILLLVCRPTVRGHGRSAWLTVAGFGLALAGMNFLFYEALARIPLGAAVTIEVLGPLVLSVVTSRKLSAWLWAVVAFAGVLLLGQGSFGHLDPVGVLFAAGAGATWAAYILLSAATGRHFPRFDGLAIAMGIGAVVALPFGVAVTGAGLFDPLILLLGAAVAVLSSTLPYAFELMALRRLPAATFSILMSLAPAIATLAGLVILGQQFTPVAALAIGLVIVASIGAVRSARPRPPAEPLAV</sequence>
<organism evidence="9 10">
    <name type="scientific">Conyzicola lurida</name>
    <dbReference type="NCBI Taxonomy" id="1172621"/>
    <lineage>
        <taxon>Bacteria</taxon>
        <taxon>Bacillati</taxon>
        <taxon>Actinomycetota</taxon>
        <taxon>Actinomycetes</taxon>
        <taxon>Micrococcales</taxon>
        <taxon>Microbacteriaceae</taxon>
        <taxon>Conyzicola</taxon>
    </lineage>
</organism>
<feature type="transmembrane region" description="Helical" evidence="7">
    <location>
        <begin position="177"/>
        <end position="198"/>
    </location>
</feature>
<feature type="transmembrane region" description="Helical" evidence="7">
    <location>
        <begin position="37"/>
        <end position="57"/>
    </location>
</feature>
<evidence type="ECO:0000256" key="7">
    <source>
        <dbReference type="SAM" id="Phobius"/>
    </source>
</evidence>
<dbReference type="AlphaFoldDB" id="A0A841AIF5"/>